<dbReference type="Gene3D" id="3.40.50.150">
    <property type="entry name" value="Vaccinia Virus protein VP39"/>
    <property type="match status" value="1"/>
</dbReference>
<keyword evidence="12" id="KW-1185">Reference proteome</keyword>
<evidence type="ECO:0000256" key="5">
    <source>
        <dbReference type="ARBA" id="ARBA00034545"/>
    </source>
</evidence>
<reference evidence="11 12" key="1">
    <citation type="submission" date="2014-06" db="EMBL/GenBank/DDBJ databases">
        <title>Whole Genome Sequences of Three Symbiotic Endozoicomonas Bacteria.</title>
        <authorList>
            <person name="Neave M.J."/>
            <person name="Apprill A."/>
            <person name="Voolstra C.R."/>
        </authorList>
    </citation>
    <scope>NUCLEOTIDE SEQUENCE [LARGE SCALE GENOMIC DNA]</scope>
    <source>
        <strain evidence="11 12">LMG 24815</strain>
    </source>
</reference>
<dbReference type="SUPFAM" id="SSF53335">
    <property type="entry name" value="S-adenosyl-L-methionine-dependent methyltransferases"/>
    <property type="match status" value="1"/>
</dbReference>
<organism evidence="11 12">
    <name type="scientific">Endozoicomonas montiporae</name>
    <dbReference type="NCBI Taxonomy" id="1027273"/>
    <lineage>
        <taxon>Bacteria</taxon>
        <taxon>Pseudomonadati</taxon>
        <taxon>Pseudomonadota</taxon>
        <taxon>Gammaproteobacteria</taxon>
        <taxon>Oceanospirillales</taxon>
        <taxon>Endozoicomonadaceae</taxon>
        <taxon>Endozoicomonas</taxon>
    </lineage>
</organism>
<dbReference type="GO" id="GO:0032259">
    <property type="term" value="P:methylation"/>
    <property type="evidence" value="ECO:0007669"/>
    <property type="project" value="UniProtKB-KW"/>
</dbReference>
<dbReference type="InterPro" id="IPR026669">
    <property type="entry name" value="Arsenite_MeTrfase-like"/>
</dbReference>
<evidence type="ECO:0000256" key="6">
    <source>
        <dbReference type="ARBA" id="ARBA00047941"/>
    </source>
</evidence>
<dbReference type="eggNOG" id="COG2226">
    <property type="taxonomic scope" value="Bacteria"/>
</dbReference>
<evidence type="ECO:0000256" key="1">
    <source>
        <dbReference type="ARBA" id="ARBA00022679"/>
    </source>
</evidence>
<dbReference type="EMBL" id="JOKG01000003">
    <property type="protein sequence ID" value="KEQ13852.1"/>
    <property type="molecule type" value="Genomic_DNA"/>
</dbReference>
<dbReference type="AlphaFoldDB" id="A0A081N5X9"/>
<evidence type="ECO:0000256" key="4">
    <source>
        <dbReference type="ARBA" id="ARBA00034521"/>
    </source>
</evidence>
<evidence type="ECO:0000313" key="11">
    <source>
        <dbReference type="EMBL" id="KEQ13852.1"/>
    </source>
</evidence>
<feature type="compositionally biased region" description="Basic and acidic residues" evidence="9">
    <location>
        <begin position="21"/>
        <end position="41"/>
    </location>
</feature>
<dbReference type="EC" id="2.1.1.137" evidence="4"/>
<evidence type="ECO:0000256" key="3">
    <source>
        <dbReference type="ARBA" id="ARBA00034487"/>
    </source>
</evidence>
<dbReference type="RefSeq" id="WP_034877109.1">
    <property type="nucleotide sequence ID" value="NZ_JOKG01000003.1"/>
</dbReference>
<dbReference type="CDD" id="cd02440">
    <property type="entry name" value="AdoMet_MTases"/>
    <property type="match status" value="1"/>
</dbReference>
<evidence type="ECO:0000256" key="2">
    <source>
        <dbReference type="ARBA" id="ARBA00022691"/>
    </source>
</evidence>
<dbReference type="PANTHER" id="PTHR43675:SF8">
    <property type="entry name" value="ARSENITE METHYLTRANSFERASE"/>
    <property type="match status" value="1"/>
</dbReference>
<proteinExistence type="inferred from homology"/>
<evidence type="ECO:0000256" key="8">
    <source>
        <dbReference type="ARBA" id="ARBA00048428"/>
    </source>
</evidence>
<evidence type="ECO:0000313" key="12">
    <source>
        <dbReference type="Proteomes" id="UP000028006"/>
    </source>
</evidence>
<protein>
    <recommendedName>
        <fullName evidence="5">Arsenite methyltransferase</fullName>
        <ecNumber evidence="4">2.1.1.137</ecNumber>
    </recommendedName>
</protein>
<evidence type="ECO:0000259" key="10">
    <source>
        <dbReference type="Pfam" id="PF13847"/>
    </source>
</evidence>
<keyword evidence="2" id="KW-0949">S-adenosyl-L-methionine</keyword>
<dbReference type="Pfam" id="PF13847">
    <property type="entry name" value="Methyltransf_31"/>
    <property type="match status" value="1"/>
</dbReference>
<comment type="caution">
    <text evidence="11">The sequence shown here is derived from an EMBL/GenBank/DDBJ whole genome shotgun (WGS) entry which is preliminary data.</text>
</comment>
<comment type="similarity">
    <text evidence="3">Belongs to the methyltransferase superfamily. Arsenite methyltransferase family.</text>
</comment>
<sequence length="264" mass="28768">MSHVVHDKIRKHVRDNYRKVAESKAPDGDRTHCCDSSKPDPDSMSLQMGYSQNDVEQVPEGANMGLGCGNPKAIASLKPGETVLDLGSGGGFDCFLAAAEVGDTGHVIGVDMTPEMVSKARANVEKSVHNHVEFRLGEIEYLPVADATIDVVISNCVINLSPNKLKVFQEVYRVLKPGGRLAISDTVASIELPKSFKSEENYNACLSGAILIEELERIMQESGFTEIKITPKNESKAFIRHWAPGTNVEDYILSAYIEGVKPAH</sequence>
<comment type="catalytic activity">
    <reaction evidence="6">
        <text>arsenic triglutathione + [thioredoxin]-dithiol + S-adenosyl-L-methionine + 2 H2O = methylarsonous acid + [thioredoxin]-disulfide + 3 glutathione + S-adenosyl-L-homocysteine + H(+)</text>
        <dbReference type="Rhea" id="RHEA:69460"/>
        <dbReference type="Rhea" id="RHEA-COMP:10698"/>
        <dbReference type="Rhea" id="RHEA-COMP:10700"/>
        <dbReference type="ChEBI" id="CHEBI:15377"/>
        <dbReference type="ChEBI" id="CHEBI:15378"/>
        <dbReference type="ChEBI" id="CHEBI:17826"/>
        <dbReference type="ChEBI" id="CHEBI:29950"/>
        <dbReference type="ChEBI" id="CHEBI:50058"/>
        <dbReference type="ChEBI" id="CHEBI:57856"/>
        <dbReference type="ChEBI" id="CHEBI:57925"/>
        <dbReference type="ChEBI" id="CHEBI:59789"/>
        <dbReference type="ChEBI" id="CHEBI:183640"/>
        <dbReference type="EC" id="2.1.1.137"/>
    </reaction>
</comment>
<dbReference type="InterPro" id="IPR029063">
    <property type="entry name" value="SAM-dependent_MTases_sf"/>
</dbReference>
<name>A0A081N5X9_9GAMM</name>
<feature type="region of interest" description="Disordered" evidence="9">
    <location>
        <begin position="21"/>
        <end position="47"/>
    </location>
</feature>
<dbReference type="Proteomes" id="UP000028006">
    <property type="component" value="Unassembled WGS sequence"/>
</dbReference>
<accession>A0A081N5X9</accession>
<feature type="domain" description="Methyltransferase" evidence="10">
    <location>
        <begin position="78"/>
        <end position="223"/>
    </location>
</feature>
<evidence type="ECO:0000256" key="7">
    <source>
        <dbReference type="ARBA" id="ARBA00047943"/>
    </source>
</evidence>
<comment type="catalytic activity">
    <reaction evidence="8">
        <text>arsenic triglutathione + 3 [thioredoxin]-dithiol + 3 S-adenosyl-L-methionine = trimethylarsine + 3 [thioredoxin]-disulfide + 3 glutathione + 3 S-adenosyl-L-homocysteine + 3 H(+)</text>
        <dbReference type="Rhea" id="RHEA:69432"/>
        <dbReference type="Rhea" id="RHEA-COMP:10698"/>
        <dbReference type="Rhea" id="RHEA-COMP:10700"/>
        <dbReference type="ChEBI" id="CHEBI:15378"/>
        <dbReference type="ChEBI" id="CHEBI:27130"/>
        <dbReference type="ChEBI" id="CHEBI:29950"/>
        <dbReference type="ChEBI" id="CHEBI:50058"/>
        <dbReference type="ChEBI" id="CHEBI:57856"/>
        <dbReference type="ChEBI" id="CHEBI:57925"/>
        <dbReference type="ChEBI" id="CHEBI:59789"/>
        <dbReference type="ChEBI" id="CHEBI:183640"/>
        <dbReference type="EC" id="2.1.1.137"/>
    </reaction>
</comment>
<evidence type="ECO:0000256" key="9">
    <source>
        <dbReference type="SAM" id="MobiDB-lite"/>
    </source>
</evidence>
<dbReference type="PANTHER" id="PTHR43675">
    <property type="entry name" value="ARSENITE METHYLTRANSFERASE"/>
    <property type="match status" value="1"/>
</dbReference>
<keyword evidence="11" id="KW-0489">Methyltransferase</keyword>
<keyword evidence="1 11" id="KW-0808">Transferase</keyword>
<dbReference type="NCBIfam" id="NF008823">
    <property type="entry name" value="PRK11873.1"/>
    <property type="match status" value="1"/>
</dbReference>
<comment type="catalytic activity">
    <reaction evidence="7">
        <text>arsenic triglutathione + 2 [thioredoxin]-dithiol + 2 S-adenosyl-L-methionine + H2O = dimethylarsinous acid + 2 [thioredoxin]-disulfide + 3 glutathione + 2 S-adenosyl-L-homocysteine + 2 H(+)</text>
        <dbReference type="Rhea" id="RHEA:69464"/>
        <dbReference type="Rhea" id="RHEA-COMP:10698"/>
        <dbReference type="Rhea" id="RHEA-COMP:10700"/>
        <dbReference type="ChEBI" id="CHEBI:15377"/>
        <dbReference type="ChEBI" id="CHEBI:15378"/>
        <dbReference type="ChEBI" id="CHEBI:23808"/>
        <dbReference type="ChEBI" id="CHEBI:29950"/>
        <dbReference type="ChEBI" id="CHEBI:50058"/>
        <dbReference type="ChEBI" id="CHEBI:57856"/>
        <dbReference type="ChEBI" id="CHEBI:57925"/>
        <dbReference type="ChEBI" id="CHEBI:59789"/>
        <dbReference type="ChEBI" id="CHEBI:183640"/>
        <dbReference type="EC" id="2.1.1.137"/>
    </reaction>
</comment>
<dbReference type="GO" id="GO:0030791">
    <property type="term" value="F:arsenite methyltransferase activity"/>
    <property type="evidence" value="ECO:0007669"/>
    <property type="project" value="UniProtKB-EC"/>
</dbReference>
<dbReference type="InterPro" id="IPR025714">
    <property type="entry name" value="Methyltranfer_dom"/>
</dbReference>
<gene>
    <name evidence="11" type="primary">arsM</name>
    <name evidence="11" type="ORF">GZ77_16445</name>
</gene>